<protein>
    <submittedName>
        <fullName evidence="2">Uncharacterized protein</fullName>
    </submittedName>
</protein>
<feature type="region of interest" description="Disordered" evidence="1">
    <location>
        <begin position="362"/>
        <end position="444"/>
    </location>
</feature>
<gene>
    <name evidence="2" type="ORF">MVEG_11932</name>
</gene>
<feature type="region of interest" description="Disordered" evidence="1">
    <location>
        <begin position="475"/>
        <end position="498"/>
    </location>
</feature>
<evidence type="ECO:0000313" key="3">
    <source>
        <dbReference type="Proteomes" id="UP000243308"/>
    </source>
</evidence>
<feature type="compositionally biased region" description="Low complexity" evidence="1">
    <location>
        <begin position="577"/>
        <end position="593"/>
    </location>
</feature>
<dbReference type="AlphaFoldDB" id="A0A086TKR2"/>
<feature type="region of interest" description="Disordered" evidence="1">
    <location>
        <begin position="617"/>
        <end position="689"/>
    </location>
</feature>
<dbReference type="EMBL" id="KN042431">
    <property type="protein sequence ID" value="KFH62539.1"/>
    <property type="molecule type" value="Genomic_DNA"/>
</dbReference>
<feature type="compositionally biased region" description="Low complexity" evidence="1">
    <location>
        <begin position="294"/>
        <end position="306"/>
    </location>
</feature>
<feature type="region of interest" description="Disordered" evidence="1">
    <location>
        <begin position="577"/>
        <end position="604"/>
    </location>
</feature>
<organism evidence="2 3">
    <name type="scientific">Podila verticillata NRRL 6337</name>
    <dbReference type="NCBI Taxonomy" id="1069443"/>
    <lineage>
        <taxon>Eukaryota</taxon>
        <taxon>Fungi</taxon>
        <taxon>Fungi incertae sedis</taxon>
        <taxon>Mucoromycota</taxon>
        <taxon>Mortierellomycotina</taxon>
        <taxon>Mortierellomycetes</taxon>
        <taxon>Mortierellales</taxon>
        <taxon>Mortierellaceae</taxon>
        <taxon>Podila</taxon>
    </lineage>
</organism>
<proteinExistence type="predicted"/>
<feature type="compositionally biased region" description="Basic and acidic residues" evidence="1">
    <location>
        <begin position="525"/>
        <end position="534"/>
    </location>
</feature>
<keyword evidence="3" id="KW-1185">Reference proteome</keyword>
<feature type="compositionally biased region" description="Low complexity" evidence="1">
    <location>
        <begin position="326"/>
        <end position="343"/>
    </location>
</feature>
<dbReference type="OrthoDB" id="2448966at2759"/>
<feature type="region of interest" description="Disordered" evidence="1">
    <location>
        <begin position="83"/>
        <end position="114"/>
    </location>
</feature>
<dbReference type="Proteomes" id="UP000243308">
    <property type="component" value="Unassembled WGS sequence"/>
</dbReference>
<reference evidence="2 3" key="1">
    <citation type="submission" date="2011-02" db="EMBL/GenBank/DDBJ databases">
        <title>The Genome Sequence of Mortierella verticillata NRRL 6337.</title>
        <authorList>
            <consortium name="The Broad Institute Genome Sequencing Platform"/>
            <person name="Russ C."/>
            <person name="Cuomo C."/>
            <person name="Burger G."/>
            <person name="Gray M.W."/>
            <person name="Holland P.W.H."/>
            <person name="King N."/>
            <person name="Lang F.B.F."/>
            <person name="Roger A.J."/>
            <person name="Ruiz-Trillo I."/>
            <person name="Young S.K."/>
            <person name="Zeng Q."/>
            <person name="Gargeya S."/>
            <person name="Alvarado L."/>
            <person name="Berlin A."/>
            <person name="Chapman S.B."/>
            <person name="Chen Z."/>
            <person name="Freedman E."/>
            <person name="Gellesch M."/>
            <person name="Goldberg J."/>
            <person name="Griggs A."/>
            <person name="Gujja S."/>
            <person name="Heilman E."/>
            <person name="Heiman D."/>
            <person name="Howarth C."/>
            <person name="Mehta T."/>
            <person name="Neiman D."/>
            <person name="Pearson M."/>
            <person name="Roberts A."/>
            <person name="Saif S."/>
            <person name="Shea T."/>
            <person name="Shenoy N."/>
            <person name="Sisk P."/>
            <person name="Stolte C."/>
            <person name="Sykes S."/>
            <person name="White J."/>
            <person name="Yandava C."/>
            <person name="Haas B."/>
            <person name="Nusbaum C."/>
            <person name="Birren B."/>
        </authorList>
    </citation>
    <scope>NUCLEOTIDE SEQUENCE [LARGE SCALE GENOMIC DNA]</scope>
    <source>
        <strain evidence="2 3">NRRL 6337</strain>
    </source>
</reference>
<name>A0A086TKR2_9FUNG</name>
<feature type="region of interest" description="Disordered" evidence="1">
    <location>
        <begin position="525"/>
        <end position="564"/>
    </location>
</feature>
<evidence type="ECO:0000313" key="2">
    <source>
        <dbReference type="EMBL" id="KFH62539.1"/>
    </source>
</evidence>
<feature type="region of interest" description="Disordered" evidence="1">
    <location>
        <begin position="326"/>
        <end position="349"/>
    </location>
</feature>
<sequence length="689" mass="74601">MMASMDFLAPLADLQLNSNNNNSNTSTKPIRTFSRLAKGTPLNNNSLFLTTQPTISSSPLSAPPPTTTTATTTQYTPSKVMRFHRSTPSTPVDNSGDDFLRPGCDQRTQPDKEKQLSKMFTAHRHLDRQDIDLLSPLQPHLDKLAPVPAPSLSLSTMPLTPLTPSPSTPFKPTFTRITKPAFHVNTLDNNSMSMNSCTDKKETETCTSTSAKSCRGYGGFHRASNPGTPSSTPSLDLGRNNTLAPSLLLLPGHGNDVEHGQGHGRRHGHEHGRSSSTSSSSSLSSPTLTPPELSPSTTSWSESSSSPQFLLPALDYDWWRKDGSSSSATTPLSSCSSKSTPLSGGPNSSVLPSPHFYSLSSARKGAMEGHELGSEQDTYSTPGPWPLRQTFRRTTEATTPQSDYIGLLLSGSDEEDEASEHSTDPDDGILSSSSCSSSPPRHGYLIKPKTAFHRPRFPAPPPALTGFSAITSKSISSATSTSEPSPQDFLGEADLPYPLPSTLQERQARQRKRAEQLKQLQIREEREARLSENRRRMRRRGASFSAGMSLTTPPAAAPTASRPASMSFVTPLCINRSSPSLLKRSPSSPAKKSGLGSGRPKNCVGFDLRRTKVFEYDASEEVDKSSSPLSSGDEGVEEEEVEDDDDDEEEEDDEEGHEGDYFGFTPSLILSPDRKNISNIAEEDESLIS</sequence>
<feature type="region of interest" description="Disordered" evidence="1">
    <location>
        <begin position="208"/>
        <end position="306"/>
    </location>
</feature>
<accession>A0A086TKR2</accession>
<evidence type="ECO:0000256" key="1">
    <source>
        <dbReference type="SAM" id="MobiDB-lite"/>
    </source>
</evidence>
<feature type="compositionally biased region" description="Polar residues" evidence="1">
    <location>
        <begin position="225"/>
        <end position="244"/>
    </location>
</feature>
<feature type="compositionally biased region" description="Low complexity" evidence="1">
    <location>
        <begin position="551"/>
        <end position="560"/>
    </location>
</feature>
<feature type="compositionally biased region" description="Low complexity" evidence="1">
    <location>
        <begin position="274"/>
        <end position="287"/>
    </location>
</feature>
<feature type="compositionally biased region" description="Acidic residues" evidence="1">
    <location>
        <begin position="634"/>
        <end position="657"/>
    </location>
</feature>